<dbReference type="EMBL" id="AFWH01000028">
    <property type="protein sequence ID" value="EGU49821.1"/>
    <property type="molecule type" value="Genomic_DNA"/>
</dbReference>
<gene>
    <name evidence="1" type="ORF">VIOR3934_12460</name>
</gene>
<evidence type="ECO:0000313" key="2">
    <source>
        <dbReference type="Proteomes" id="UP000002817"/>
    </source>
</evidence>
<comment type="caution">
    <text evidence="1">The sequence shown here is derived from an EMBL/GenBank/DDBJ whole genome shotgun (WGS) entry which is preliminary data.</text>
</comment>
<dbReference type="AlphaFoldDB" id="F9STQ1"/>
<sequence length="88" mass="10157">MNRGRQRTYDGILASQVSLQAQPILVRSRQTSLDLLLQQQALKDRQRLQHLAQVDQSFQQPLLMQNVLYLTLGRAQVRSIHPVVLVLR</sequence>
<dbReference type="Proteomes" id="UP000002817">
    <property type="component" value="Unassembled WGS sequence"/>
</dbReference>
<reference evidence="1 2" key="1">
    <citation type="journal article" date="2012" name="Int. J. Syst. Evol. Microbiol.">
        <title>Vibrio caribbeanicus sp. nov., isolated from the marine sponge Scleritoderma cyanea.</title>
        <authorList>
            <person name="Hoffmann M."/>
            <person name="Monday S.R."/>
            <person name="Allard M.W."/>
            <person name="Strain E.A."/>
            <person name="Whittaker P."/>
            <person name="Naum M."/>
            <person name="McCarthy P.J."/>
            <person name="Lopez J.V."/>
            <person name="Fischer M."/>
            <person name="Brown E.W."/>
        </authorList>
    </citation>
    <scope>NUCLEOTIDE SEQUENCE [LARGE SCALE GENOMIC DNA]</scope>
    <source>
        <strain evidence="2">CIP 102891 / ATCC 33934</strain>
    </source>
</reference>
<accession>F9STQ1</accession>
<name>F9STQ1_VIBOR</name>
<proteinExistence type="predicted"/>
<protein>
    <submittedName>
        <fullName evidence="1">Uncharacterized protein</fullName>
    </submittedName>
</protein>
<evidence type="ECO:0000313" key="1">
    <source>
        <dbReference type="EMBL" id="EGU49821.1"/>
    </source>
</evidence>
<organism evidence="1 2">
    <name type="scientific">Vibrio orientalis CIP 102891 = ATCC 33934</name>
    <dbReference type="NCBI Taxonomy" id="675816"/>
    <lineage>
        <taxon>Bacteria</taxon>
        <taxon>Pseudomonadati</taxon>
        <taxon>Pseudomonadota</taxon>
        <taxon>Gammaproteobacteria</taxon>
        <taxon>Vibrionales</taxon>
        <taxon>Vibrionaceae</taxon>
        <taxon>Vibrio</taxon>
        <taxon>Vibrio oreintalis group</taxon>
    </lineage>
</organism>